<sequence>MLTLPLAQIATLGTEVATHGALRIAEIAGDDVFESMIAVAILIYENYPR</sequence>
<organism evidence="1 2">
    <name type="scientific">Sphingomonas tagetis</name>
    <dbReference type="NCBI Taxonomy" id="2949092"/>
    <lineage>
        <taxon>Bacteria</taxon>
        <taxon>Pseudomonadati</taxon>
        <taxon>Pseudomonadota</taxon>
        <taxon>Alphaproteobacteria</taxon>
        <taxon>Sphingomonadales</taxon>
        <taxon>Sphingomonadaceae</taxon>
        <taxon>Sphingomonas</taxon>
    </lineage>
</organism>
<dbReference type="Proteomes" id="UP001139451">
    <property type="component" value="Unassembled WGS sequence"/>
</dbReference>
<dbReference type="AlphaFoldDB" id="A0A9X2KQB2"/>
<keyword evidence="2" id="KW-1185">Reference proteome</keyword>
<proteinExistence type="predicted"/>
<gene>
    <name evidence="1" type="ORF">M9978_14365</name>
</gene>
<evidence type="ECO:0000313" key="1">
    <source>
        <dbReference type="EMBL" id="MCP3731608.1"/>
    </source>
</evidence>
<dbReference type="RefSeq" id="WP_254294344.1">
    <property type="nucleotide sequence ID" value="NZ_JAMLDX010000011.1"/>
</dbReference>
<comment type="caution">
    <text evidence="1">The sequence shown here is derived from an EMBL/GenBank/DDBJ whole genome shotgun (WGS) entry which is preliminary data.</text>
</comment>
<name>A0A9X2KQB2_9SPHN</name>
<accession>A0A9X2KQB2</accession>
<dbReference type="EMBL" id="JAMLDX010000011">
    <property type="protein sequence ID" value="MCP3731608.1"/>
    <property type="molecule type" value="Genomic_DNA"/>
</dbReference>
<evidence type="ECO:0000313" key="2">
    <source>
        <dbReference type="Proteomes" id="UP001139451"/>
    </source>
</evidence>
<protein>
    <submittedName>
        <fullName evidence="1">Uncharacterized protein</fullName>
    </submittedName>
</protein>
<reference evidence="1" key="1">
    <citation type="submission" date="2022-05" db="EMBL/GenBank/DDBJ databases">
        <title>Sphingomonas sp. strain MG17 Genome sequencing and assembly.</title>
        <authorList>
            <person name="Kim I."/>
        </authorList>
    </citation>
    <scope>NUCLEOTIDE SEQUENCE</scope>
    <source>
        <strain evidence="1">MG17</strain>
    </source>
</reference>